<dbReference type="NCBIfam" id="TIGR00236">
    <property type="entry name" value="wecB"/>
    <property type="match status" value="1"/>
</dbReference>
<accession>A0A1N6FQM7</accession>
<evidence type="ECO:0000256" key="1">
    <source>
        <dbReference type="ARBA" id="ARBA00023235"/>
    </source>
</evidence>
<dbReference type="CDD" id="cd03786">
    <property type="entry name" value="GTB_UDP-GlcNAc_2-Epimerase"/>
    <property type="match status" value="1"/>
</dbReference>
<dbReference type="PANTHER" id="PTHR43174">
    <property type="entry name" value="UDP-N-ACETYLGLUCOSAMINE 2-EPIMERASE"/>
    <property type="match status" value="1"/>
</dbReference>
<keyword evidence="7" id="KW-1185">Reference proteome</keyword>
<organism evidence="6 7">
    <name type="scientific">Halodesulfovibrio marinisediminis DSM 17456</name>
    <dbReference type="NCBI Taxonomy" id="1121457"/>
    <lineage>
        <taxon>Bacteria</taxon>
        <taxon>Pseudomonadati</taxon>
        <taxon>Thermodesulfobacteriota</taxon>
        <taxon>Desulfovibrionia</taxon>
        <taxon>Desulfovibrionales</taxon>
        <taxon>Desulfovibrionaceae</taxon>
        <taxon>Halodesulfovibrio</taxon>
    </lineage>
</organism>
<gene>
    <name evidence="6" type="ORF">SAMN02745161_1451</name>
</gene>
<comment type="similarity">
    <text evidence="2 4">Belongs to the UDP-N-acetylglucosamine 2-epimerase family.</text>
</comment>
<proteinExistence type="inferred from homology"/>
<dbReference type="PANTHER" id="PTHR43174:SF2">
    <property type="entry name" value="UDP-N-ACETYLGLUCOSAMINE 2-EPIMERASE"/>
    <property type="match status" value="1"/>
</dbReference>
<dbReference type="OrthoDB" id="9803238at2"/>
<evidence type="ECO:0000256" key="3">
    <source>
        <dbReference type="ARBA" id="ARBA00038858"/>
    </source>
</evidence>
<feature type="domain" description="UDP-N-acetylglucosamine 2-epimerase" evidence="5">
    <location>
        <begin position="30"/>
        <end position="369"/>
    </location>
</feature>
<dbReference type="InterPro" id="IPR029767">
    <property type="entry name" value="WecB-like"/>
</dbReference>
<dbReference type="AlphaFoldDB" id="A0A1N6FQM7"/>
<dbReference type="Pfam" id="PF02350">
    <property type="entry name" value="Epimerase_2"/>
    <property type="match status" value="1"/>
</dbReference>
<dbReference type="EC" id="5.1.3.14" evidence="3"/>
<evidence type="ECO:0000256" key="2">
    <source>
        <dbReference type="ARBA" id="ARBA00038209"/>
    </source>
</evidence>
<dbReference type="SUPFAM" id="SSF53756">
    <property type="entry name" value="UDP-Glycosyltransferase/glycogen phosphorylase"/>
    <property type="match status" value="1"/>
</dbReference>
<evidence type="ECO:0000256" key="4">
    <source>
        <dbReference type="RuleBase" id="RU003513"/>
    </source>
</evidence>
<dbReference type="GO" id="GO:0008761">
    <property type="term" value="F:UDP-N-acetylglucosamine 2-epimerase activity"/>
    <property type="evidence" value="ECO:0007669"/>
    <property type="project" value="UniProtKB-EC"/>
</dbReference>
<evidence type="ECO:0000313" key="7">
    <source>
        <dbReference type="Proteomes" id="UP000184694"/>
    </source>
</evidence>
<dbReference type="RefSeq" id="WP_074216262.1">
    <property type="nucleotide sequence ID" value="NZ_FSRG01000004.1"/>
</dbReference>
<evidence type="ECO:0000259" key="5">
    <source>
        <dbReference type="Pfam" id="PF02350"/>
    </source>
</evidence>
<dbReference type="STRING" id="1121457.SAMN02745161_1451"/>
<name>A0A1N6FQM7_9BACT</name>
<protein>
    <recommendedName>
        <fullName evidence="3">UDP-N-acetylglucosamine 2-epimerase (non-hydrolyzing)</fullName>
        <ecNumber evidence="3">5.1.3.14</ecNumber>
    </recommendedName>
</protein>
<reference evidence="7" key="1">
    <citation type="submission" date="2016-11" db="EMBL/GenBank/DDBJ databases">
        <authorList>
            <person name="Varghese N."/>
            <person name="Submissions S."/>
        </authorList>
    </citation>
    <scope>NUCLEOTIDE SEQUENCE [LARGE SCALE GENOMIC DNA]</scope>
    <source>
        <strain evidence="7">DSM 17456</strain>
    </source>
</reference>
<evidence type="ECO:0000313" key="6">
    <source>
        <dbReference type="EMBL" id="SIN97560.1"/>
    </source>
</evidence>
<dbReference type="InterPro" id="IPR003331">
    <property type="entry name" value="UDP_GlcNAc_Epimerase_2_dom"/>
</dbReference>
<keyword evidence="1 4" id="KW-0413">Isomerase</keyword>
<sequence length="396" mass="43451">MQQQKKIKISAVVGTRPEAIKMAPLLQGLSAVPSIETHLISTGQHHSQLEQVFSFFELTPDVDLKLMKKNQSLNDIAYKAIKGMDRLLEQADPDLLLVQGDTTTAFAGALAAFNRQTPVGHVEAGLRSGDLMNPYPEEANRKLISAIATLNFAPTYVARNHLLSEGIPPSTIVTTGNTVVDALYSITSKVTDLPEEVSRAITNHNRVILVTAHRRESWGKPLADICAAINELVYLFNDVEVVFPIHKNPKVRDVVFNSIVEHKRIHIIEPLNYFDFISTMKHSSLVLSDSGGVQEEAPTFGVPVLVLRKTTERPEALTVNLSNIVGTNTEKIVKQASKILGDTQRAAQIAKSGNPFGDGRASKRIIKAILAWSNGKVPYLNEDESFVYAELETSDG</sequence>
<dbReference type="Proteomes" id="UP000184694">
    <property type="component" value="Unassembled WGS sequence"/>
</dbReference>
<dbReference type="EMBL" id="FSRG01000004">
    <property type="protein sequence ID" value="SIN97560.1"/>
    <property type="molecule type" value="Genomic_DNA"/>
</dbReference>
<dbReference type="Gene3D" id="3.40.50.2000">
    <property type="entry name" value="Glycogen Phosphorylase B"/>
    <property type="match status" value="2"/>
</dbReference>